<comment type="caution">
    <text evidence="3">The sequence shown here is derived from an EMBL/GenBank/DDBJ whole genome shotgun (WGS) entry which is preliminary data.</text>
</comment>
<dbReference type="AlphaFoldDB" id="A0A7W0DV56"/>
<dbReference type="Proteomes" id="UP000545761">
    <property type="component" value="Unassembled WGS sequence"/>
</dbReference>
<sequence>MPTGSPRRSTPGCATIPASRSCVRDGSASYAEAIRRALPDATQVSDRWHLWNGLGPAVEKAVAAHSTCWAKADPKRQTLTRERTTLERWHAVHDLIDNGVGLLDCARRLDLALNTVKRYAHAPEPDRLRRPPQYRACLVDPYRDHLRRRRAEEPGVPVKHLFEEIRALGYTGSLNLLHKYMNPGRHESDRIMPSPRRLTSWIMTRPENLSDKRREHLDGLLASCPEMTDLARLVRDFAQLMGERRGGDLDAWIADVRAAQLPELAQFLTGLEQDHDAVVAGLTLPYSNGPTEGVNTKTTGSPARYTEGQASPSSATASSG</sequence>
<evidence type="ECO:0000313" key="3">
    <source>
        <dbReference type="EMBL" id="MBA2951822.1"/>
    </source>
</evidence>
<proteinExistence type="predicted"/>
<reference evidence="3 4" key="1">
    <citation type="submission" date="2020-07" db="EMBL/GenBank/DDBJ databases">
        <title>Streptomyces isolated from Indian soil.</title>
        <authorList>
            <person name="Mandal S."/>
            <person name="Maiti P.K."/>
        </authorList>
    </citation>
    <scope>NUCLEOTIDE SEQUENCE [LARGE SCALE GENOMIC DNA]</scope>
    <source>
        <strain evidence="3 4">PSKA28</strain>
    </source>
</reference>
<feature type="domain" description="HTH IS21-type" evidence="2">
    <location>
        <begin position="87"/>
        <end position="150"/>
    </location>
</feature>
<evidence type="ECO:0000256" key="1">
    <source>
        <dbReference type="SAM" id="MobiDB-lite"/>
    </source>
</evidence>
<evidence type="ECO:0000259" key="2">
    <source>
        <dbReference type="PROSITE" id="PS50531"/>
    </source>
</evidence>
<dbReference type="PANTHER" id="PTHR33498:SF1">
    <property type="entry name" value="TRANSPOSASE FOR INSERTION SEQUENCE ELEMENT IS1557"/>
    <property type="match status" value="1"/>
</dbReference>
<name>A0A7W0DV56_9ACTN</name>
<dbReference type="InterPro" id="IPR047951">
    <property type="entry name" value="Transpos_ISL3"/>
</dbReference>
<protein>
    <submittedName>
        <fullName evidence="3">Transposase</fullName>
    </submittedName>
</protein>
<dbReference type="PROSITE" id="PS50531">
    <property type="entry name" value="HTH_IS21"/>
    <property type="match status" value="1"/>
</dbReference>
<evidence type="ECO:0000313" key="4">
    <source>
        <dbReference type="Proteomes" id="UP000545761"/>
    </source>
</evidence>
<dbReference type="EMBL" id="JACEHE010000056">
    <property type="protein sequence ID" value="MBA2951822.1"/>
    <property type="molecule type" value="Genomic_DNA"/>
</dbReference>
<dbReference type="InterPro" id="IPR017894">
    <property type="entry name" value="HTH_IS21_transposase_type"/>
</dbReference>
<feature type="compositionally biased region" description="Polar residues" evidence="1">
    <location>
        <begin position="308"/>
        <end position="320"/>
    </location>
</feature>
<dbReference type="Pfam" id="PF01610">
    <property type="entry name" value="DDE_Tnp_ISL3"/>
    <property type="match status" value="2"/>
</dbReference>
<accession>A0A7W0DV56</accession>
<dbReference type="PANTHER" id="PTHR33498">
    <property type="entry name" value="TRANSPOSASE FOR INSERTION SEQUENCE ELEMENT IS1557"/>
    <property type="match status" value="1"/>
</dbReference>
<feature type="compositionally biased region" description="Polar residues" evidence="1">
    <location>
        <begin position="286"/>
        <end position="301"/>
    </location>
</feature>
<organism evidence="3 4">
    <name type="scientific">Streptomyces himalayensis subsp. himalayensis</name>
    <dbReference type="NCBI Taxonomy" id="2756131"/>
    <lineage>
        <taxon>Bacteria</taxon>
        <taxon>Bacillati</taxon>
        <taxon>Actinomycetota</taxon>
        <taxon>Actinomycetes</taxon>
        <taxon>Kitasatosporales</taxon>
        <taxon>Streptomycetaceae</taxon>
        <taxon>Streptomyces</taxon>
        <taxon>Streptomyces himalayensis</taxon>
    </lineage>
</organism>
<dbReference type="InterPro" id="IPR002560">
    <property type="entry name" value="Transposase_DDE"/>
</dbReference>
<feature type="region of interest" description="Disordered" evidence="1">
    <location>
        <begin position="286"/>
        <end position="320"/>
    </location>
</feature>
<gene>
    <name evidence="3" type="ORF">H1D24_40250</name>
</gene>